<dbReference type="EMBL" id="JANHAX010000003">
    <property type="protein sequence ID" value="MDQ2090570.1"/>
    <property type="molecule type" value="Genomic_DNA"/>
</dbReference>
<gene>
    <name evidence="2" type="ORF">NO357_11725</name>
</gene>
<keyword evidence="1" id="KW-1133">Transmembrane helix</keyword>
<feature type="transmembrane region" description="Helical" evidence="1">
    <location>
        <begin position="21"/>
        <end position="40"/>
    </location>
</feature>
<evidence type="ECO:0000313" key="3">
    <source>
        <dbReference type="Proteomes" id="UP001226762"/>
    </source>
</evidence>
<reference evidence="2" key="2">
    <citation type="submission" date="2023-02" db="EMBL/GenBank/DDBJ databases">
        <title>'Rhodoalgimonas zhirmunskyi' gen. nov., isolated from a red alga.</title>
        <authorList>
            <person name="Nedashkovskaya O.I."/>
            <person name="Otstavnykh N.Y."/>
            <person name="Bystritskaya E.P."/>
            <person name="Balabanova L.A."/>
            <person name="Isaeva M.P."/>
        </authorList>
    </citation>
    <scope>NUCLEOTIDE SEQUENCE</scope>
    <source>
        <strain evidence="2">KCTC 52189</strain>
    </source>
</reference>
<keyword evidence="3" id="KW-1185">Reference proteome</keyword>
<dbReference type="RefSeq" id="WP_306735845.1">
    <property type="nucleotide sequence ID" value="NZ_JANHAX010000003.1"/>
</dbReference>
<sequence>MSRPQTPRKTSKKRGSRPGRGTLFVIAGLLISSAIIRLGLDAGQAIARQSDATTVDEARDSARARPENCAPPPDVAAMLVAFQQRETRLKQREAQLRARIQALSVVDREISEKMAALTGAEEELRTTLALADSAAENDLGQLTSVYENMKPKDAAALFEAMDPRFSAGFLGRMRPEAAAAIMAGLTPQTAYTISAILAGRNADVPKE</sequence>
<dbReference type="Proteomes" id="UP001226762">
    <property type="component" value="Unassembled WGS sequence"/>
</dbReference>
<evidence type="ECO:0000256" key="1">
    <source>
        <dbReference type="SAM" id="Phobius"/>
    </source>
</evidence>
<organism evidence="2 3">
    <name type="scientific">Marimonas arenosa</name>
    <dbReference type="NCBI Taxonomy" id="1795305"/>
    <lineage>
        <taxon>Bacteria</taxon>
        <taxon>Pseudomonadati</taxon>
        <taxon>Pseudomonadota</taxon>
        <taxon>Alphaproteobacteria</taxon>
        <taxon>Rhodobacterales</taxon>
        <taxon>Paracoccaceae</taxon>
        <taxon>Marimonas</taxon>
    </lineage>
</organism>
<evidence type="ECO:0000313" key="2">
    <source>
        <dbReference type="EMBL" id="MDQ2090570.1"/>
    </source>
</evidence>
<keyword evidence="1" id="KW-0472">Membrane</keyword>
<keyword evidence="1" id="KW-0812">Transmembrane</keyword>
<protein>
    <recommendedName>
        <fullName evidence="4">Flagellar motility protein MotE (MotC chaperone)</fullName>
    </recommendedName>
</protein>
<dbReference type="SUPFAM" id="SSF158791">
    <property type="entry name" value="MgtE N-terminal domain-like"/>
    <property type="match status" value="1"/>
</dbReference>
<accession>A0AAE3WDT3</accession>
<evidence type="ECO:0008006" key="4">
    <source>
        <dbReference type="Google" id="ProtNLM"/>
    </source>
</evidence>
<comment type="caution">
    <text evidence="2">The sequence shown here is derived from an EMBL/GenBank/DDBJ whole genome shotgun (WGS) entry which is preliminary data.</text>
</comment>
<reference evidence="2" key="1">
    <citation type="submission" date="2022-07" db="EMBL/GenBank/DDBJ databases">
        <authorList>
            <person name="Otstavnykh N."/>
            <person name="Isaeva M."/>
            <person name="Bystritskaya E."/>
        </authorList>
    </citation>
    <scope>NUCLEOTIDE SEQUENCE</scope>
    <source>
        <strain evidence="2">KCTC 52189</strain>
    </source>
</reference>
<dbReference type="AlphaFoldDB" id="A0AAE3WDT3"/>
<proteinExistence type="predicted"/>
<name>A0AAE3WDT3_9RHOB</name>